<comment type="caution">
    <text evidence="6">The sequence shown here is derived from an EMBL/GenBank/DDBJ whole genome shotgun (WGS) entry which is preliminary data.</text>
</comment>
<dbReference type="InterPro" id="IPR009057">
    <property type="entry name" value="Homeodomain-like_sf"/>
</dbReference>
<keyword evidence="3" id="KW-0804">Transcription</keyword>
<feature type="DNA-binding region" description="H-T-H motif" evidence="4">
    <location>
        <begin position="40"/>
        <end position="59"/>
    </location>
</feature>
<dbReference type="Gene3D" id="1.10.357.10">
    <property type="entry name" value="Tetracycline Repressor, domain 2"/>
    <property type="match status" value="2"/>
</dbReference>
<dbReference type="Gene3D" id="1.10.10.60">
    <property type="entry name" value="Homeodomain-like"/>
    <property type="match status" value="2"/>
</dbReference>
<gene>
    <name evidence="6" type="ORF">ACFF45_08930</name>
</gene>
<name>A0ABV5MY53_9ACTN</name>
<dbReference type="PRINTS" id="PR00455">
    <property type="entry name" value="HTHTETR"/>
</dbReference>
<accession>A0ABV5MY53</accession>
<evidence type="ECO:0000313" key="6">
    <source>
        <dbReference type="EMBL" id="MFB9462826.1"/>
    </source>
</evidence>
<protein>
    <submittedName>
        <fullName evidence="6">TetR/AcrR family transcriptional regulator</fullName>
    </submittedName>
</protein>
<dbReference type="InterPro" id="IPR050109">
    <property type="entry name" value="HTH-type_TetR-like_transc_reg"/>
</dbReference>
<dbReference type="InterPro" id="IPR001647">
    <property type="entry name" value="HTH_TetR"/>
</dbReference>
<feature type="domain" description="HTH tetR-type" evidence="5">
    <location>
        <begin position="17"/>
        <end position="77"/>
    </location>
</feature>
<evidence type="ECO:0000256" key="3">
    <source>
        <dbReference type="ARBA" id="ARBA00023163"/>
    </source>
</evidence>
<dbReference type="SUPFAM" id="SSF46689">
    <property type="entry name" value="Homeodomain-like"/>
    <property type="match status" value="2"/>
</dbReference>
<keyword evidence="2 4" id="KW-0238">DNA-binding</keyword>
<feature type="domain" description="HTH tetR-type" evidence="5">
    <location>
        <begin position="213"/>
        <end position="273"/>
    </location>
</feature>
<dbReference type="PANTHER" id="PTHR30055:SF234">
    <property type="entry name" value="HTH-TYPE TRANSCRIPTIONAL REGULATOR BETI"/>
    <property type="match status" value="1"/>
</dbReference>
<sequence>MGTQDIGTVPPVGTRPAHRRILIVEAGIRLFSEVGYTGVSMADIARAVNVQPSALYRHFGGKDALFAAAARESIAPARAALEQPVDFDAMLRALAAAAVDSRAAGVLWLREARHAPAQVRSELREEYAQVAALLRARLCQERPDLQEEQADLLAAGILAGLASISFHRIQVSPRRFTKLLYEAVRRVADVSLPGMHAEPLPPHDSGSGRLAMRSRREGIVGAAARLIAERGVASVTIEEIGEAAGIAGPSVYSYFSGKQELLAAVLNRGNEWLWAEVTRTFAQAGNAEQAVDGLLRSYLVLAVEHGMASVLIGDLGHLAEQDRERFRQAQHDYLREWSALLSPGGSQQEETAARLRVNMAIMIINHVARTPHLRRLPHAEPALLRIAKAALGTPAAV</sequence>
<evidence type="ECO:0000256" key="1">
    <source>
        <dbReference type="ARBA" id="ARBA00023015"/>
    </source>
</evidence>
<evidence type="ECO:0000256" key="2">
    <source>
        <dbReference type="ARBA" id="ARBA00023125"/>
    </source>
</evidence>
<dbReference type="PROSITE" id="PS01081">
    <property type="entry name" value="HTH_TETR_1"/>
    <property type="match status" value="1"/>
</dbReference>
<dbReference type="Proteomes" id="UP001589709">
    <property type="component" value="Unassembled WGS sequence"/>
</dbReference>
<feature type="DNA-binding region" description="H-T-H motif" evidence="4">
    <location>
        <begin position="236"/>
        <end position="255"/>
    </location>
</feature>
<dbReference type="PANTHER" id="PTHR30055">
    <property type="entry name" value="HTH-TYPE TRANSCRIPTIONAL REGULATOR RUTR"/>
    <property type="match status" value="1"/>
</dbReference>
<dbReference type="RefSeq" id="WP_381344282.1">
    <property type="nucleotide sequence ID" value="NZ_JBHMCY010000012.1"/>
</dbReference>
<keyword evidence="1" id="KW-0805">Transcription regulation</keyword>
<proteinExistence type="predicted"/>
<reference evidence="6 7" key="1">
    <citation type="submission" date="2024-09" db="EMBL/GenBank/DDBJ databases">
        <authorList>
            <person name="Sun Q."/>
            <person name="Mori K."/>
        </authorList>
    </citation>
    <scope>NUCLEOTIDE SEQUENCE [LARGE SCALE GENOMIC DNA]</scope>
    <source>
        <strain evidence="6 7">JCM 6917</strain>
    </source>
</reference>
<organism evidence="6 7">
    <name type="scientific">Streptomyces cinereospinus</name>
    <dbReference type="NCBI Taxonomy" id="285561"/>
    <lineage>
        <taxon>Bacteria</taxon>
        <taxon>Bacillati</taxon>
        <taxon>Actinomycetota</taxon>
        <taxon>Actinomycetes</taxon>
        <taxon>Kitasatosporales</taxon>
        <taxon>Streptomycetaceae</taxon>
        <taxon>Streptomyces</taxon>
    </lineage>
</organism>
<evidence type="ECO:0000313" key="7">
    <source>
        <dbReference type="Proteomes" id="UP001589709"/>
    </source>
</evidence>
<dbReference type="PROSITE" id="PS50977">
    <property type="entry name" value="HTH_TETR_2"/>
    <property type="match status" value="2"/>
</dbReference>
<keyword evidence="7" id="KW-1185">Reference proteome</keyword>
<dbReference type="EMBL" id="JBHMCY010000012">
    <property type="protein sequence ID" value="MFB9462826.1"/>
    <property type="molecule type" value="Genomic_DNA"/>
</dbReference>
<evidence type="ECO:0000256" key="4">
    <source>
        <dbReference type="PROSITE-ProRule" id="PRU00335"/>
    </source>
</evidence>
<evidence type="ECO:0000259" key="5">
    <source>
        <dbReference type="PROSITE" id="PS50977"/>
    </source>
</evidence>
<dbReference type="Pfam" id="PF00440">
    <property type="entry name" value="TetR_N"/>
    <property type="match status" value="2"/>
</dbReference>
<dbReference type="InterPro" id="IPR023772">
    <property type="entry name" value="DNA-bd_HTH_TetR-type_CS"/>
</dbReference>